<feature type="region of interest" description="Disordered" evidence="1">
    <location>
        <begin position="405"/>
        <end position="456"/>
    </location>
</feature>
<comment type="caution">
    <text evidence="2">The sequence shown here is derived from an EMBL/GenBank/DDBJ whole genome shotgun (WGS) entry which is preliminary data.</text>
</comment>
<feature type="region of interest" description="Disordered" evidence="1">
    <location>
        <begin position="589"/>
        <end position="621"/>
    </location>
</feature>
<feature type="region of interest" description="Disordered" evidence="1">
    <location>
        <begin position="512"/>
        <end position="537"/>
    </location>
</feature>
<accession>A0AAW0DZ45</accession>
<feature type="compositionally biased region" description="Polar residues" evidence="1">
    <location>
        <begin position="754"/>
        <end position="782"/>
    </location>
</feature>
<evidence type="ECO:0000313" key="3">
    <source>
        <dbReference type="Proteomes" id="UP001383192"/>
    </source>
</evidence>
<evidence type="ECO:0000256" key="1">
    <source>
        <dbReference type="SAM" id="MobiDB-lite"/>
    </source>
</evidence>
<feature type="region of interest" description="Disordered" evidence="1">
    <location>
        <begin position="485"/>
        <end position="504"/>
    </location>
</feature>
<feature type="compositionally biased region" description="Basic residues" evidence="1">
    <location>
        <begin position="803"/>
        <end position="820"/>
    </location>
</feature>
<feature type="compositionally biased region" description="Polar residues" evidence="1">
    <location>
        <begin position="821"/>
        <end position="845"/>
    </location>
</feature>
<feature type="region of interest" description="Disordered" evidence="1">
    <location>
        <begin position="226"/>
        <end position="302"/>
    </location>
</feature>
<dbReference type="AlphaFoldDB" id="A0AAW0DZ45"/>
<feature type="compositionally biased region" description="Low complexity" evidence="1">
    <location>
        <begin position="181"/>
        <end position="204"/>
    </location>
</feature>
<feature type="compositionally biased region" description="Basic residues" evidence="1">
    <location>
        <begin position="131"/>
        <end position="140"/>
    </location>
</feature>
<feature type="compositionally biased region" description="Acidic residues" evidence="1">
    <location>
        <begin position="336"/>
        <end position="345"/>
    </location>
</feature>
<protein>
    <submittedName>
        <fullName evidence="2">Uncharacterized protein</fullName>
    </submittedName>
</protein>
<dbReference type="Proteomes" id="UP001383192">
    <property type="component" value="Unassembled WGS sequence"/>
</dbReference>
<feature type="region of interest" description="Disordered" evidence="1">
    <location>
        <begin position="722"/>
        <end position="788"/>
    </location>
</feature>
<feature type="compositionally biased region" description="Low complexity" evidence="1">
    <location>
        <begin position="612"/>
        <end position="621"/>
    </location>
</feature>
<feature type="compositionally biased region" description="Low complexity" evidence="1">
    <location>
        <begin position="324"/>
        <end position="335"/>
    </location>
</feature>
<feature type="compositionally biased region" description="Pro residues" evidence="1">
    <location>
        <begin position="63"/>
        <end position="73"/>
    </location>
</feature>
<feature type="compositionally biased region" description="Basic and acidic residues" evidence="1">
    <location>
        <begin position="226"/>
        <end position="239"/>
    </location>
</feature>
<dbReference type="EMBL" id="JAYKXP010000007">
    <property type="protein sequence ID" value="KAK7056193.1"/>
    <property type="molecule type" value="Genomic_DNA"/>
</dbReference>
<feature type="region of interest" description="Disordered" evidence="1">
    <location>
        <begin position="801"/>
        <end position="845"/>
    </location>
</feature>
<feature type="compositionally biased region" description="Polar residues" evidence="1">
    <location>
        <begin position="170"/>
        <end position="180"/>
    </location>
</feature>
<feature type="compositionally biased region" description="Low complexity" evidence="1">
    <location>
        <begin position="651"/>
        <end position="660"/>
    </location>
</feature>
<feature type="region of interest" description="Disordered" evidence="1">
    <location>
        <begin position="634"/>
        <end position="663"/>
    </location>
</feature>
<feature type="region of interest" description="Disordered" evidence="1">
    <location>
        <begin position="322"/>
        <end position="345"/>
    </location>
</feature>
<feature type="compositionally biased region" description="Acidic residues" evidence="1">
    <location>
        <begin position="513"/>
        <end position="522"/>
    </location>
</feature>
<feature type="compositionally biased region" description="Low complexity" evidence="1">
    <location>
        <begin position="33"/>
        <end position="55"/>
    </location>
</feature>
<keyword evidence="3" id="KW-1185">Reference proteome</keyword>
<organism evidence="2 3">
    <name type="scientific">Paramarasmius palmivorus</name>
    <dbReference type="NCBI Taxonomy" id="297713"/>
    <lineage>
        <taxon>Eukaryota</taxon>
        <taxon>Fungi</taxon>
        <taxon>Dikarya</taxon>
        <taxon>Basidiomycota</taxon>
        <taxon>Agaricomycotina</taxon>
        <taxon>Agaricomycetes</taxon>
        <taxon>Agaricomycetidae</taxon>
        <taxon>Agaricales</taxon>
        <taxon>Marasmiineae</taxon>
        <taxon>Marasmiaceae</taxon>
        <taxon>Paramarasmius</taxon>
    </lineage>
</organism>
<feature type="compositionally biased region" description="Basic residues" evidence="1">
    <location>
        <begin position="108"/>
        <end position="123"/>
    </location>
</feature>
<reference evidence="2 3" key="1">
    <citation type="submission" date="2024-01" db="EMBL/GenBank/DDBJ databases">
        <title>A draft genome for a cacao thread blight-causing isolate of Paramarasmius palmivorus.</title>
        <authorList>
            <person name="Baruah I.K."/>
            <person name="Bukari Y."/>
            <person name="Amoako-Attah I."/>
            <person name="Meinhardt L.W."/>
            <person name="Bailey B.A."/>
            <person name="Cohen S.P."/>
        </authorList>
    </citation>
    <scope>NUCLEOTIDE SEQUENCE [LARGE SCALE GENOMIC DNA]</scope>
    <source>
        <strain evidence="2 3">GH-12</strain>
    </source>
</reference>
<feature type="compositionally biased region" description="Acidic residues" evidence="1">
    <location>
        <begin position="144"/>
        <end position="153"/>
    </location>
</feature>
<feature type="region of interest" description="Disordered" evidence="1">
    <location>
        <begin position="33"/>
        <end position="213"/>
    </location>
</feature>
<feature type="compositionally biased region" description="Basic and acidic residues" evidence="1">
    <location>
        <begin position="159"/>
        <end position="169"/>
    </location>
</feature>
<gene>
    <name evidence="2" type="ORF">VNI00_002745</name>
</gene>
<sequence length="845" mass="92153">MSPSGTPVDAGADTDESDFLCPVCPGDICLCASSSTQPTPSTSTAHTTFVPQLPKLKIKLPPKPKIPSGLPPDLPDRSLVPTPTQQPQPKRRGRPPKNGISAQPRPSTKQRPKPPPRKLVPQKKSKDGIKKKPTAVKRKRLESSDDESSDLTDIDQFYNEDRGHAHENDAASSSQFPTFLSSISSVTSSSSDSDSSSLSGFETDSSIEAEEEHYIIAEERARIRRELLGEETLQKRRDNNWVIRPRKRSVGTPSDVDMEGDSDGTEDSDEDEDAQDDEQDDEDEDEDQDESDSRLGAGYVGFATGWSDGDESSFDAELFFANLSSGSDSDGSSTQGDDDGVDGDQSDLDALAEAAASIIPHLRQTITDMPFDVAEGWDGQIVFTNGLGEAQSTVSLDVQFPSFVPETSASPSADGDGDVDMLSTDADPDEEGYEQDVDTVGEGDGDTTDEELVGEDDLPNARAMQLFNTPFTSVSYINPMSTMSPTASPAYSRPGFRDSPKPADILAGRVQWDSDDHDEFADNSDRRPSSQSGPKQGVFEIIEKTRQAVIDDQHKDIPSPHPRFKGRHNRLAVSQSGFEDLLRRSLQPLRTASLPPSTRFSLQTSSASDVALTSPDLPPTDTIDLDDVLDASFLGGDETQDEDDSKMDGVESSATDSATESDTRKHIKNLNRWDIISVGAFRKTREAAGCISDSAAGWGSDSPADYSNAMKSSPLSAMLWQNRNAQQQASTSRTTNLGYGLSPELLPVRDGDRTPTNTSRSTPKSNVNKGASGGQHQQNNTNKTRKELRRERRLKQKSYAPLQHHHHRHHHHYHQHHPNSKSRSTSATQRTNFFNSPSSLPSLNI</sequence>
<proteinExistence type="predicted"/>
<feature type="compositionally biased region" description="Acidic residues" evidence="1">
    <location>
        <begin position="426"/>
        <end position="456"/>
    </location>
</feature>
<feature type="compositionally biased region" description="Acidic residues" evidence="1">
    <location>
        <begin position="256"/>
        <end position="290"/>
    </location>
</feature>
<feature type="compositionally biased region" description="Polar residues" evidence="1">
    <location>
        <begin position="722"/>
        <end position="737"/>
    </location>
</feature>
<evidence type="ECO:0000313" key="2">
    <source>
        <dbReference type="EMBL" id="KAK7056193.1"/>
    </source>
</evidence>
<feature type="compositionally biased region" description="Polar residues" evidence="1">
    <location>
        <begin position="589"/>
        <end position="608"/>
    </location>
</feature>
<name>A0AAW0DZ45_9AGAR</name>